<protein>
    <recommendedName>
        <fullName evidence="2">Tubulin polymerization-promoting protein homolog</fullName>
    </recommendedName>
</protein>
<dbReference type="GO" id="GO:0015631">
    <property type="term" value="F:tubulin binding"/>
    <property type="evidence" value="ECO:0007669"/>
    <property type="project" value="InterPro"/>
</dbReference>
<evidence type="ECO:0000313" key="6">
    <source>
        <dbReference type="Proteomes" id="UP000494256"/>
    </source>
</evidence>
<dbReference type="Gene3D" id="1.10.238.10">
    <property type="entry name" value="EF-hand"/>
    <property type="match status" value="1"/>
</dbReference>
<dbReference type="InterPro" id="IPR008907">
    <property type="entry name" value="TPP/p25"/>
</dbReference>
<dbReference type="Pfam" id="PF05517">
    <property type="entry name" value="p25-alpha"/>
    <property type="match status" value="1"/>
</dbReference>
<organism evidence="4 6">
    <name type="scientific">Arctia plantaginis</name>
    <name type="common">Wood tiger moth</name>
    <name type="synonym">Phalaena plantaginis</name>
    <dbReference type="NCBI Taxonomy" id="874455"/>
    <lineage>
        <taxon>Eukaryota</taxon>
        <taxon>Metazoa</taxon>
        <taxon>Ecdysozoa</taxon>
        <taxon>Arthropoda</taxon>
        <taxon>Hexapoda</taxon>
        <taxon>Insecta</taxon>
        <taxon>Pterygota</taxon>
        <taxon>Neoptera</taxon>
        <taxon>Endopterygota</taxon>
        <taxon>Lepidoptera</taxon>
        <taxon>Glossata</taxon>
        <taxon>Ditrysia</taxon>
        <taxon>Noctuoidea</taxon>
        <taxon>Erebidae</taxon>
        <taxon>Arctiinae</taxon>
        <taxon>Arctia</taxon>
    </lineage>
</organism>
<evidence type="ECO:0000256" key="1">
    <source>
        <dbReference type="ARBA" id="ARBA00010994"/>
    </source>
</evidence>
<dbReference type="EMBL" id="CADEBD010000745">
    <property type="protein sequence ID" value="CAB3259943.1"/>
    <property type="molecule type" value="Genomic_DNA"/>
</dbReference>
<evidence type="ECO:0000313" key="3">
    <source>
        <dbReference type="EMBL" id="CAB3251688.1"/>
    </source>
</evidence>
<dbReference type="OrthoDB" id="548799at2759"/>
<dbReference type="Proteomes" id="UP000494256">
    <property type="component" value="Unassembled WGS sequence"/>
</dbReference>
<evidence type="ECO:0000256" key="2">
    <source>
        <dbReference type="ARBA" id="ARBA00069104"/>
    </source>
</evidence>
<dbReference type="Proteomes" id="UP000494106">
    <property type="component" value="Unassembled WGS sequence"/>
</dbReference>
<dbReference type="GO" id="GO:0046785">
    <property type="term" value="P:microtubule polymerization"/>
    <property type="evidence" value="ECO:0007669"/>
    <property type="project" value="InterPro"/>
</dbReference>
<comment type="similarity">
    <text evidence="1">Belongs to the TPPP family.</text>
</comment>
<dbReference type="FunFam" id="1.10.238.10:FF:000266">
    <property type="entry name" value="TPPP family protein"/>
    <property type="match status" value="1"/>
</dbReference>
<proteinExistence type="inferred from homology"/>
<comment type="caution">
    <text evidence="4">The sequence shown here is derived from an EMBL/GenBank/DDBJ whole genome shotgun (WGS) entry which is preliminary data.</text>
</comment>
<dbReference type="GO" id="GO:0005874">
    <property type="term" value="C:microtubule"/>
    <property type="evidence" value="ECO:0007669"/>
    <property type="project" value="TreeGrafter"/>
</dbReference>
<dbReference type="PANTHER" id="PTHR12932">
    <property type="entry name" value="P25 ALPHA-RELATED"/>
    <property type="match status" value="1"/>
</dbReference>
<accession>A0A8S1BDG1</accession>
<evidence type="ECO:0000313" key="4">
    <source>
        <dbReference type="EMBL" id="CAB3259943.1"/>
    </source>
</evidence>
<dbReference type="PANTHER" id="PTHR12932:SF9">
    <property type="entry name" value="TUBULIN POLYMERIZATION-PROMOTING PROTEIN HOMOLOG"/>
    <property type="match status" value="1"/>
</dbReference>
<dbReference type="SUPFAM" id="SSF47473">
    <property type="entry name" value="EF-hand"/>
    <property type="match status" value="1"/>
</dbReference>
<keyword evidence="5" id="KW-1185">Reference proteome</keyword>
<reference evidence="5 6" key="1">
    <citation type="submission" date="2020-04" db="EMBL/GenBank/DDBJ databases">
        <authorList>
            <person name="Wallbank WR R."/>
            <person name="Pardo Diaz C."/>
            <person name="Kozak K."/>
            <person name="Martin S."/>
            <person name="Jiggins C."/>
            <person name="Moest M."/>
            <person name="Warren A I."/>
            <person name="Byers J.R.P. K."/>
            <person name="Montejo-Kovacevich G."/>
            <person name="Yen C E."/>
        </authorList>
    </citation>
    <scope>NUCLEOTIDE SEQUENCE [LARGE SCALE GENOMIC DNA]</scope>
</reference>
<sequence length="241" mass="26198">MAHWNLRVPSQITNVPDTLIHVISSVSFIHCQINLERKMSDGAQTTKAVQEVTEGVKDVKLENGNASGAVNGTSNKEDGSISFKEAFKAFSKFGDPKSDGKTITLSQSDKWMKQAKVIDGKKITTTDTAIHFKKLKSLKLGSDDYQKFLDDLAKSKKVELSEILKKLTSCGQPGVVTHVTKSPAAAAAVDRLTDTSKYTGSHKQRFDETGKGKGIAGRKDVVDASGYVSGYQHKDTYNKGN</sequence>
<dbReference type="GO" id="GO:0032273">
    <property type="term" value="P:positive regulation of protein polymerization"/>
    <property type="evidence" value="ECO:0007669"/>
    <property type="project" value="TreeGrafter"/>
</dbReference>
<evidence type="ECO:0000313" key="5">
    <source>
        <dbReference type="Proteomes" id="UP000494106"/>
    </source>
</evidence>
<dbReference type="EMBL" id="CADEBC010000550">
    <property type="protein sequence ID" value="CAB3251688.1"/>
    <property type="molecule type" value="Genomic_DNA"/>
</dbReference>
<dbReference type="GO" id="GO:0001578">
    <property type="term" value="P:microtubule bundle formation"/>
    <property type="evidence" value="ECO:0007669"/>
    <property type="project" value="TreeGrafter"/>
</dbReference>
<dbReference type="InterPro" id="IPR011992">
    <property type="entry name" value="EF-hand-dom_pair"/>
</dbReference>
<dbReference type="AlphaFoldDB" id="A0A8S1BDG1"/>
<gene>
    <name evidence="3" type="ORF">APLA_LOCUS13160</name>
    <name evidence="4" type="ORF">APLA_LOCUS16860</name>
</gene>
<name>A0A8S1BDG1_ARCPL</name>